<keyword evidence="3" id="KW-1185">Reference proteome</keyword>
<sequence length="201" mass="20866">MTCPLTHELSGLASHNTTRATSSTVPTLFCTGLLGDVVEHVALHGAGGDAVDRRAAAAELPGPDARQALQRRLGRAVQPEPREPLAAADGADVDDASVGGREAREEGLGEQQWRAHVDVVDLCEVGGGNGAQGRVNLRAGVVDEDVDAGGGPSQASKAERTADGAASEERSALQETAEGLWGREVIWEMRASTLEALESEV</sequence>
<protein>
    <submittedName>
        <fullName evidence="2">Uncharacterized protein</fullName>
    </submittedName>
</protein>
<evidence type="ECO:0000313" key="2">
    <source>
        <dbReference type="EMBL" id="GKT47504.1"/>
    </source>
</evidence>
<comment type="caution">
    <text evidence="2">The sequence shown here is derived from an EMBL/GenBank/DDBJ whole genome shotgun (WGS) entry which is preliminary data.</text>
</comment>
<accession>A0AA37UI78</accession>
<feature type="compositionally biased region" description="Low complexity" evidence="1">
    <location>
        <begin position="86"/>
        <end position="100"/>
    </location>
</feature>
<proteinExistence type="predicted"/>
<dbReference type="GeneID" id="73328487"/>
<dbReference type="EMBL" id="BQXU01000019">
    <property type="protein sequence ID" value="GKT47504.1"/>
    <property type="molecule type" value="Genomic_DNA"/>
</dbReference>
<dbReference type="RefSeq" id="XP_049129854.1">
    <property type="nucleotide sequence ID" value="XM_049273897.1"/>
</dbReference>
<name>A0AA37UI78_9PEZI</name>
<feature type="region of interest" description="Disordered" evidence="1">
    <location>
        <begin position="144"/>
        <end position="177"/>
    </location>
</feature>
<reference evidence="2 3" key="1">
    <citation type="submission" date="2022-03" db="EMBL/GenBank/DDBJ databases">
        <title>Genome data of Colletotrichum spp.</title>
        <authorList>
            <person name="Utami Y.D."/>
            <person name="Hiruma K."/>
        </authorList>
    </citation>
    <scope>NUCLEOTIDE SEQUENCE [LARGE SCALE GENOMIC DNA]</scope>
    <source>
        <strain evidence="2 3">MAFF 239500</strain>
    </source>
</reference>
<gene>
    <name evidence="2" type="ORF">ColSpa_07685</name>
</gene>
<feature type="compositionally biased region" description="Basic and acidic residues" evidence="1">
    <location>
        <begin position="157"/>
        <end position="172"/>
    </location>
</feature>
<feature type="compositionally biased region" description="Basic and acidic residues" evidence="1">
    <location>
        <begin position="101"/>
        <end position="110"/>
    </location>
</feature>
<dbReference type="AlphaFoldDB" id="A0AA37UI78"/>
<evidence type="ECO:0000256" key="1">
    <source>
        <dbReference type="SAM" id="MobiDB-lite"/>
    </source>
</evidence>
<feature type="region of interest" description="Disordered" evidence="1">
    <location>
        <begin position="72"/>
        <end position="110"/>
    </location>
</feature>
<organism evidence="2 3">
    <name type="scientific">Colletotrichum spaethianum</name>
    <dbReference type="NCBI Taxonomy" id="700344"/>
    <lineage>
        <taxon>Eukaryota</taxon>
        <taxon>Fungi</taxon>
        <taxon>Dikarya</taxon>
        <taxon>Ascomycota</taxon>
        <taxon>Pezizomycotina</taxon>
        <taxon>Sordariomycetes</taxon>
        <taxon>Hypocreomycetidae</taxon>
        <taxon>Glomerellales</taxon>
        <taxon>Glomerellaceae</taxon>
        <taxon>Colletotrichum</taxon>
        <taxon>Colletotrichum spaethianum species complex</taxon>
    </lineage>
</organism>
<evidence type="ECO:0000313" key="3">
    <source>
        <dbReference type="Proteomes" id="UP001055115"/>
    </source>
</evidence>
<dbReference type="Proteomes" id="UP001055115">
    <property type="component" value="Unassembled WGS sequence"/>
</dbReference>